<keyword evidence="2" id="KW-1185">Reference proteome</keyword>
<comment type="caution">
    <text evidence="1">The sequence shown here is derived from an EMBL/GenBank/DDBJ whole genome shotgun (WGS) entry which is preliminary data.</text>
</comment>
<sequence>MKIIISLLLVVVLGCLFLFFPPDPTDPYYESDHISYWYYTDKDIKNSPRITQDYSFSYVPPDGGQRESSTITFKGISDTKDLQKYLEGLGYKRYRVTDNGRNESWFSEKGGVIFEIWHDRKLNTIILTKTTM</sequence>
<organism evidence="1 2">
    <name type="scientific">Enterobacillus tribolii</name>
    <dbReference type="NCBI Taxonomy" id="1487935"/>
    <lineage>
        <taxon>Bacteria</taxon>
        <taxon>Pseudomonadati</taxon>
        <taxon>Pseudomonadota</taxon>
        <taxon>Gammaproteobacteria</taxon>
        <taxon>Enterobacterales</taxon>
        <taxon>Hafniaceae</taxon>
        <taxon>Enterobacillus</taxon>
    </lineage>
</organism>
<protein>
    <submittedName>
        <fullName evidence="1">Uncharacterized protein</fullName>
    </submittedName>
</protein>
<accession>A0A370QEF0</accession>
<dbReference type="EMBL" id="QRAP01000010">
    <property type="protein sequence ID" value="RDK86731.1"/>
    <property type="molecule type" value="Genomic_DNA"/>
</dbReference>
<evidence type="ECO:0000313" key="2">
    <source>
        <dbReference type="Proteomes" id="UP000254848"/>
    </source>
</evidence>
<dbReference type="RefSeq" id="WP_115459877.1">
    <property type="nucleotide sequence ID" value="NZ_QRAP01000010.1"/>
</dbReference>
<evidence type="ECO:0000313" key="1">
    <source>
        <dbReference type="EMBL" id="RDK86731.1"/>
    </source>
</evidence>
<dbReference type="Proteomes" id="UP000254848">
    <property type="component" value="Unassembled WGS sequence"/>
</dbReference>
<reference evidence="1 2" key="1">
    <citation type="submission" date="2018-07" db="EMBL/GenBank/DDBJ databases">
        <title>Genomic Encyclopedia of Type Strains, Phase IV (KMG-IV): sequencing the most valuable type-strain genomes for metagenomic binning, comparative biology and taxonomic classification.</title>
        <authorList>
            <person name="Goeker M."/>
        </authorList>
    </citation>
    <scope>NUCLEOTIDE SEQUENCE [LARGE SCALE GENOMIC DNA]</scope>
    <source>
        <strain evidence="1 2">DSM 103736</strain>
    </source>
</reference>
<dbReference type="PROSITE" id="PS51257">
    <property type="entry name" value="PROKAR_LIPOPROTEIN"/>
    <property type="match status" value="1"/>
</dbReference>
<dbReference type="OrthoDB" id="6463131at2"/>
<gene>
    <name evidence="1" type="ORF">C8D90_1105</name>
</gene>
<dbReference type="AlphaFoldDB" id="A0A370QEF0"/>
<proteinExistence type="predicted"/>
<name>A0A370QEF0_9GAMM</name>